<dbReference type="EMBL" id="BMAO01025767">
    <property type="protein sequence ID" value="GFR04756.1"/>
    <property type="molecule type" value="Genomic_DNA"/>
</dbReference>
<proteinExistence type="predicted"/>
<dbReference type="OrthoDB" id="6425325at2759"/>
<gene>
    <name evidence="1" type="primary">X975_10891</name>
    <name evidence="1" type="ORF">TNCT_310701</name>
</gene>
<sequence length="111" mass="12875">MADWRRFINEIILDHVEESTKAIGGVGKIVEIDKSKFGKREYNRDHRVEGHWILGGVERGPGCDDHPYELNIRPNVADSRHCNWREMSDRQLNPKLRPPGIYNTSSIKCTF</sequence>
<evidence type="ECO:0000313" key="2">
    <source>
        <dbReference type="Proteomes" id="UP000887116"/>
    </source>
</evidence>
<organism evidence="1 2">
    <name type="scientific">Trichonephila clavata</name>
    <name type="common">Joro spider</name>
    <name type="synonym">Nephila clavata</name>
    <dbReference type="NCBI Taxonomy" id="2740835"/>
    <lineage>
        <taxon>Eukaryota</taxon>
        <taxon>Metazoa</taxon>
        <taxon>Ecdysozoa</taxon>
        <taxon>Arthropoda</taxon>
        <taxon>Chelicerata</taxon>
        <taxon>Arachnida</taxon>
        <taxon>Araneae</taxon>
        <taxon>Araneomorphae</taxon>
        <taxon>Entelegynae</taxon>
        <taxon>Araneoidea</taxon>
        <taxon>Nephilidae</taxon>
        <taxon>Trichonephila</taxon>
    </lineage>
</organism>
<evidence type="ECO:0000313" key="1">
    <source>
        <dbReference type="EMBL" id="GFR04756.1"/>
    </source>
</evidence>
<comment type="caution">
    <text evidence="1">The sequence shown here is derived from an EMBL/GenBank/DDBJ whole genome shotgun (WGS) entry which is preliminary data.</text>
</comment>
<reference evidence="1" key="1">
    <citation type="submission" date="2020-07" db="EMBL/GenBank/DDBJ databases">
        <title>Multicomponent nature underlies the extraordinary mechanical properties of spider dragline silk.</title>
        <authorList>
            <person name="Kono N."/>
            <person name="Nakamura H."/>
            <person name="Mori M."/>
            <person name="Yoshida Y."/>
            <person name="Ohtoshi R."/>
            <person name="Malay A.D."/>
            <person name="Moran D.A.P."/>
            <person name="Tomita M."/>
            <person name="Numata K."/>
            <person name="Arakawa K."/>
        </authorList>
    </citation>
    <scope>NUCLEOTIDE SEQUENCE</scope>
</reference>
<accession>A0A8X6GHB6</accession>
<dbReference type="Proteomes" id="UP000887116">
    <property type="component" value="Unassembled WGS sequence"/>
</dbReference>
<keyword evidence="2" id="KW-1185">Reference proteome</keyword>
<name>A0A8X6GHB6_TRICU</name>
<dbReference type="AlphaFoldDB" id="A0A8X6GHB6"/>
<protein>
    <submittedName>
        <fullName evidence="1">Uncharacterized protein</fullName>
    </submittedName>
</protein>